<evidence type="ECO:0000256" key="6">
    <source>
        <dbReference type="ARBA" id="ARBA00023002"/>
    </source>
</evidence>
<keyword evidence="5" id="KW-0665">Pyrimidine biosynthesis</keyword>
<dbReference type="InterPro" id="IPR050074">
    <property type="entry name" value="DHO_dehydrogenase"/>
</dbReference>
<dbReference type="GO" id="GO:0004152">
    <property type="term" value="F:dihydroorotate dehydrogenase activity"/>
    <property type="evidence" value="ECO:0007669"/>
    <property type="project" value="TreeGrafter"/>
</dbReference>
<dbReference type="Proteomes" id="UP000016930">
    <property type="component" value="Unassembled WGS sequence"/>
</dbReference>
<accession>M2RAZ3</accession>
<evidence type="ECO:0000256" key="4">
    <source>
        <dbReference type="ARBA" id="ARBA00022643"/>
    </source>
</evidence>
<dbReference type="PANTHER" id="PTHR48109">
    <property type="entry name" value="DIHYDROOROTATE DEHYDROGENASE (QUINONE), MITOCHONDRIAL-RELATED"/>
    <property type="match status" value="1"/>
</dbReference>
<dbReference type="STRING" id="914234.M2RAZ3"/>
<comment type="pathway">
    <text evidence="2">Pyrimidine metabolism; UMP biosynthesis via de novo pathway.</text>
</comment>
<dbReference type="GO" id="GO:0005737">
    <property type="term" value="C:cytoplasm"/>
    <property type="evidence" value="ECO:0007669"/>
    <property type="project" value="InterPro"/>
</dbReference>
<evidence type="ECO:0000256" key="5">
    <source>
        <dbReference type="ARBA" id="ARBA00022975"/>
    </source>
</evidence>
<evidence type="ECO:0000256" key="2">
    <source>
        <dbReference type="ARBA" id="ARBA00004725"/>
    </source>
</evidence>
<evidence type="ECO:0000313" key="8">
    <source>
        <dbReference type="EMBL" id="EMD41605.1"/>
    </source>
</evidence>
<dbReference type="AlphaFoldDB" id="M2RAZ3"/>
<sequence length="330" mass="35340">MNSSSRWASQPAELDVIYASPFAGACACRTSTLNGFVETADNTHAFLKPEGSVSSINSYGYSPQPLQYYIDYTRTILTTKGADGKMPAKPIFISITASDPQDLDEMVTRIQVLRTELRKFYESKPAGVVVDPSTLIAIEFNTSCPNIPNSPPPAYDIPRLSPFLEILRQAFRADNSLILGLKLPPYSDSTMPAEVVRELEKYSTLTQLPDRTPISPWAFLTCTNTLGNSFAPESQLIRPGGNVSNNGEGLQGGLGGDPIHFLALGNVRAFAQALNQSPDTAMHDVRIIGVGGVTSRAAADRMRDAGATVVACATLLGMKGVEALAELAPA</sequence>
<name>M2RAZ3_CERS8</name>
<dbReference type="EMBL" id="KB445791">
    <property type="protein sequence ID" value="EMD41605.1"/>
    <property type="molecule type" value="Genomic_DNA"/>
</dbReference>
<dbReference type="InterPro" id="IPR005720">
    <property type="entry name" value="Dihydroorotate_DH_cat"/>
</dbReference>
<dbReference type="SUPFAM" id="SSF51395">
    <property type="entry name" value="FMN-linked oxidoreductases"/>
    <property type="match status" value="1"/>
</dbReference>
<proteinExistence type="predicted"/>
<dbReference type="OrthoDB" id="14784at2759"/>
<evidence type="ECO:0000256" key="3">
    <source>
        <dbReference type="ARBA" id="ARBA00022630"/>
    </source>
</evidence>
<keyword evidence="4" id="KW-0288">FMN</keyword>
<dbReference type="Pfam" id="PF01180">
    <property type="entry name" value="DHO_dh"/>
    <property type="match status" value="1"/>
</dbReference>
<feature type="domain" description="Dihydroorotate dehydrogenase catalytic" evidence="7">
    <location>
        <begin position="137"/>
        <end position="324"/>
    </location>
</feature>
<keyword evidence="6" id="KW-0560">Oxidoreductase</keyword>
<comment type="cofactor">
    <cofactor evidence="1">
        <name>FMN</name>
        <dbReference type="ChEBI" id="CHEBI:58210"/>
    </cofactor>
</comment>
<organism evidence="8 9">
    <name type="scientific">Ceriporiopsis subvermispora (strain B)</name>
    <name type="common">White-rot fungus</name>
    <name type="synonym">Gelatoporia subvermispora</name>
    <dbReference type="NCBI Taxonomy" id="914234"/>
    <lineage>
        <taxon>Eukaryota</taxon>
        <taxon>Fungi</taxon>
        <taxon>Dikarya</taxon>
        <taxon>Basidiomycota</taxon>
        <taxon>Agaricomycotina</taxon>
        <taxon>Agaricomycetes</taxon>
        <taxon>Polyporales</taxon>
        <taxon>Gelatoporiaceae</taxon>
        <taxon>Gelatoporia</taxon>
    </lineage>
</organism>
<dbReference type="InterPro" id="IPR013785">
    <property type="entry name" value="Aldolase_TIM"/>
</dbReference>
<dbReference type="PANTHER" id="PTHR48109:SF1">
    <property type="entry name" value="DIHYDROOROTATE DEHYDROGENASE (FUMARATE)"/>
    <property type="match status" value="1"/>
</dbReference>
<gene>
    <name evidence="8" type="ORF">CERSUDRAFT_110176</name>
</gene>
<evidence type="ECO:0000259" key="7">
    <source>
        <dbReference type="Pfam" id="PF01180"/>
    </source>
</evidence>
<dbReference type="GO" id="GO:0006221">
    <property type="term" value="P:pyrimidine nucleotide biosynthetic process"/>
    <property type="evidence" value="ECO:0007669"/>
    <property type="project" value="UniProtKB-KW"/>
</dbReference>
<keyword evidence="3" id="KW-0285">Flavoprotein</keyword>
<dbReference type="PROSITE" id="PS51257">
    <property type="entry name" value="PROKAR_LIPOPROTEIN"/>
    <property type="match status" value="1"/>
</dbReference>
<protein>
    <recommendedName>
        <fullName evidence="7">Dihydroorotate dehydrogenase catalytic domain-containing protein</fullName>
    </recommendedName>
</protein>
<dbReference type="Gene3D" id="3.20.20.70">
    <property type="entry name" value="Aldolase class I"/>
    <property type="match status" value="1"/>
</dbReference>
<evidence type="ECO:0000256" key="1">
    <source>
        <dbReference type="ARBA" id="ARBA00001917"/>
    </source>
</evidence>
<dbReference type="HOGENOM" id="CLU_036010_0_0_1"/>
<dbReference type="InterPro" id="IPR023359">
    <property type="entry name" value="Dihydro_DH_chainA_dom2"/>
</dbReference>
<dbReference type="GO" id="GO:0006207">
    <property type="term" value="P:'de novo' pyrimidine nucleobase biosynthetic process"/>
    <property type="evidence" value="ECO:0007669"/>
    <property type="project" value="TreeGrafter"/>
</dbReference>
<keyword evidence="9" id="KW-1185">Reference proteome</keyword>
<dbReference type="Gene3D" id="2.30.26.10">
    <property type="entry name" value="Dihydroorotate Dehydrogenase A, chain A, domain 2"/>
    <property type="match status" value="1"/>
</dbReference>
<reference evidence="8 9" key="1">
    <citation type="journal article" date="2012" name="Proc. Natl. Acad. Sci. U.S.A.">
        <title>Comparative genomics of Ceriporiopsis subvermispora and Phanerochaete chrysosporium provide insight into selective ligninolysis.</title>
        <authorList>
            <person name="Fernandez-Fueyo E."/>
            <person name="Ruiz-Duenas F.J."/>
            <person name="Ferreira P."/>
            <person name="Floudas D."/>
            <person name="Hibbett D.S."/>
            <person name="Canessa P."/>
            <person name="Larrondo L.F."/>
            <person name="James T.Y."/>
            <person name="Seelenfreund D."/>
            <person name="Lobos S."/>
            <person name="Polanco R."/>
            <person name="Tello M."/>
            <person name="Honda Y."/>
            <person name="Watanabe T."/>
            <person name="Watanabe T."/>
            <person name="Ryu J.S."/>
            <person name="Kubicek C.P."/>
            <person name="Schmoll M."/>
            <person name="Gaskell J."/>
            <person name="Hammel K.E."/>
            <person name="St John F.J."/>
            <person name="Vanden Wymelenberg A."/>
            <person name="Sabat G."/>
            <person name="Splinter BonDurant S."/>
            <person name="Syed K."/>
            <person name="Yadav J.S."/>
            <person name="Doddapaneni H."/>
            <person name="Subramanian V."/>
            <person name="Lavin J.L."/>
            <person name="Oguiza J.A."/>
            <person name="Perez G."/>
            <person name="Pisabarro A.G."/>
            <person name="Ramirez L."/>
            <person name="Santoyo F."/>
            <person name="Master E."/>
            <person name="Coutinho P.M."/>
            <person name="Henrissat B."/>
            <person name="Lombard V."/>
            <person name="Magnuson J.K."/>
            <person name="Kuees U."/>
            <person name="Hori C."/>
            <person name="Igarashi K."/>
            <person name="Samejima M."/>
            <person name="Held B.W."/>
            <person name="Barry K.W."/>
            <person name="LaButti K.M."/>
            <person name="Lapidus A."/>
            <person name="Lindquist E.A."/>
            <person name="Lucas S.M."/>
            <person name="Riley R."/>
            <person name="Salamov A.A."/>
            <person name="Hoffmeister D."/>
            <person name="Schwenk D."/>
            <person name="Hadar Y."/>
            <person name="Yarden O."/>
            <person name="de Vries R.P."/>
            <person name="Wiebenga A."/>
            <person name="Stenlid J."/>
            <person name="Eastwood D."/>
            <person name="Grigoriev I.V."/>
            <person name="Berka R.M."/>
            <person name="Blanchette R.A."/>
            <person name="Kersten P."/>
            <person name="Martinez A.T."/>
            <person name="Vicuna R."/>
            <person name="Cullen D."/>
        </authorList>
    </citation>
    <scope>NUCLEOTIDE SEQUENCE [LARGE SCALE GENOMIC DNA]</scope>
    <source>
        <strain evidence="8 9">B</strain>
    </source>
</reference>
<evidence type="ECO:0000313" key="9">
    <source>
        <dbReference type="Proteomes" id="UP000016930"/>
    </source>
</evidence>